<dbReference type="RefSeq" id="WP_068772219.1">
    <property type="nucleotide sequence ID" value="NZ_CP109796.1"/>
</dbReference>
<keyword evidence="4 5" id="KW-0472">Membrane</keyword>
<keyword evidence="3 5" id="KW-1133">Transmembrane helix</keyword>
<dbReference type="EMBL" id="LRRQ01000160">
    <property type="protein sequence ID" value="OAM87708.1"/>
    <property type="molecule type" value="Genomic_DNA"/>
</dbReference>
<dbReference type="Proteomes" id="UP000078486">
    <property type="component" value="Unassembled WGS sequence"/>
</dbReference>
<dbReference type="GO" id="GO:0030416">
    <property type="term" value="P:methylamine metabolic process"/>
    <property type="evidence" value="ECO:0007669"/>
    <property type="project" value="InterPro"/>
</dbReference>
<feature type="transmembrane region" description="Helical" evidence="5">
    <location>
        <begin position="114"/>
        <end position="134"/>
    </location>
</feature>
<dbReference type="OrthoDB" id="9809646at2"/>
<organism evidence="7 8">
    <name type="scientific">Termitidicoccus mucosus</name>
    <dbReference type="NCBI Taxonomy" id="1184151"/>
    <lineage>
        <taxon>Bacteria</taxon>
        <taxon>Pseudomonadati</taxon>
        <taxon>Verrucomicrobiota</taxon>
        <taxon>Opitutia</taxon>
        <taxon>Opitutales</taxon>
        <taxon>Opitutaceae</taxon>
        <taxon>Termitidicoccus</taxon>
    </lineage>
</organism>
<feature type="domain" description="Methylamine utilisation protein MauE" evidence="6">
    <location>
        <begin position="6"/>
        <end position="132"/>
    </location>
</feature>
<feature type="transmembrane region" description="Helical" evidence="5">
    <location>
        <begin position="47"/>
        <end position="69"/>
    </location>
</feature>
<dbReference type="AlphaFoldDB" id="A0A178IDA7"/>
<dbReference type="GO" id="GO:0016020">
    <property type="term" value="C:membrane"/>
    <property type="evidence" value="ECO:0007669"/>
    <property type="project" value="UniProtKB-SubCell"/>
</dbReference>
<gene>
    <name evidence="7" type="ORF">AW736_20775</name>
</gene>
<evidence type="ECO:0000313" key="7">
    <source>
        <dbReference type="EMBL" id="OAM87708.1"/>
    </source>
</evidence>
<evidence type="ECO:0000256" key="4">
    <source>
        <dbReference type="ARBA" id="ARBA00023136"/>
    </source>
</evidence>
<accession>A0A178IDA7</accession>
<proteinExistence type="predicted"/>
<dbReference type="Pfam" id="PF07291">
    <property type="entry name" value="MauE"/>
    <property type="match status" value="1"/>
</dbReference>
<dbReference type="STRING" id="1184151.AW736_20775"/>
<name>A0A178IDA7_9BACT</name>
<keyword evidence="8" id="KW-1185">Reference proteome</keyword>
<reference evidence="7 8" key="1">
    <citation type="submission" date="2016-01" db="EMBL/GenBank/DDBJ databases">
        <title>High potential of lignocellulose degradation of a new Verrucomicrobia species.</title>
        <authorList>
            <person name="Wang Y."/>
            <person name="Shi Y."/>
            <person name="Qiu Z."/>
            <person name="Liu S."/>
            <person name="Yang H."/>
        </authorList>
    </citation>
    <scope>NUCLEOTIDE SEQUENCE [LARGE SCALE GENOMIC DNA]</scope>
    <source>
        <strain evidence="7 8">TSB47</strain>
    </source>
</reference>
<feature type="transmembrane region" description="Helical" evidence="5">
    <location>
        <begin position="9"/>
        <end position="27"/>
    </location>
</feature>
<evidence type="ECO:0000256" key="5">
    <source>
        <dbReference type="SAM" id="Phobius"/>
    </source>
</evidence>
<dbReference type="UniPathway" id="UPA00895"/>
<evidence type="ECO:0000259" key="6">
    <source>
        <dbReference type="Pfam" id="PF07291"/>
    </source>
</evidence>
<dbReference type="InterPro" id="IPR009908">
    <property type="entry name" value="Methylamine_util_MauE"/>
</dbReference>
<feature type="transmembrane region" description="Helical" evidence="5">
    <location>
        <begin position="76"/>
        <end position="94"/>
    </location>
</feature>
<evidence type="ECO:0000256" key="2">
    <source>
        <dbReference type="ARBA" id="ARBA00022692"/>
    </source>
</evidence>
<evidence type="ECO:0000313" key="8">
    <source>
        <dbReference type="Proteomes" id="UP000078486"/>
    </source>
</evidence>
<comment type="caution">
    <text evidence="7">The sequence shown here is derived from an EMBL/GenBank/DDBJ whole genome shotgun (WGS) entry which is preliminary data.</text>
</comment>
<comment type="subcellular location">
    <subcellularLocation>
        <location evidence="1">Membrane</location>
        <topology evidence="1">Multi-pass membrane protein</topology>
    </subcellularLocation>
</comment>
<protein>
    <recommendedName>
        <fullName evidence="6">Methylamine utilisation protein MauE domain-containing protein</fullName>
    </recommendedName>
</protein>
<evidence type="ECO:0000256" key="1">
    <source>
        <dbReference type="ARBA" id="ARBA00004141"/>
    </source>
</evidence>
<keyword evidence="2 5" id="KW-0812">Transmembrane</keyword>
<sequence length="147" mass="16282">MKSRIIKISLRAMVGIVFIVAGFGKVLDPEAFAMAIKNYHMAPEGMVNALALGIPMTELGAGICLFFGIKPRIMGWVICLLLVSFLGALSYALWRGEPMNCGCFLEEDASLSSMWISFSRNWLLLLATLFIIATHADRRREVLKSPK</sequence>
<evidence type="ECO:0000256" key="3">
    <source>
        <dbReference type="ARBA" id="ARBA00022989"/>
    </source>
</evidence>